<dbReference type="GO" id="GO:0003677">
    <property type="term" value="F:DNA binding"/>
    <property type="evidence" value="ECO:0007669"/>
    <property type="project" value="UniProtKB-KW"/>
</dbReference>
<evidence type="ECO:0000256" key="4">
    <source>
        <dbReference type="ARBA" id="ARBA00022771"/>
    </source>
</evidence>
<feature type="domain" description="C2H2-type" evidence="10">
    <location>
        <begin position="5"/>
        <end position="32"/>
    </location>
</feature>
<dbReference type="PROSITE" id="PS50157">
    <property type="entry name" value="ZINC_FINGER_C2H2_2"/>
    <property type="match status" value="3"/>
</dbReference>
<dbReference type="SMART" id="SM00355">
    <property type="entry name" value="ZnF_C2H2"/>
    <property type="match status" value="3"/>
</dbReference>
<dbReference type="SUPFAM" id="SSF57667">
    <property type="entry name" value="beta-beta-alpha zinc fingers"/>
    <property type="match status" value="1"/>
</dbReference>
<evidence type="ECO:0000259" key="10">
    <source>
        <dbReference type="PROSITE" id="PS50157"/>
    </source>
</evidence>
<keyword evidence="6" id="KW-0805">Transcription regulation</keyword>
<sequence length="86" mass="10145">PKKKFYCTYCKKSFNLLNILKVHVRIHTGEKPYVCTICQKRFNQSGSLNRHIQTHSRRANANSNYPCRYCNLVFIHSSQLQEHESS</sequence>
<dbReference type="PROSITE" id="PS00028">
    <property type="entry name" value="ZINC_FINGER_C2H2_1"/>
    <property type="match status" value="2"/>
</dbReference>
<dbReference type="PANTHER" id="PTHR24394">
    <property type="entry name" value="ZINC FINGER PROTEIN"/>
    <property type="match status" value="1"/>
</dbReference>
<accession>A0A564XUL3</accession>
<keyword evidence="5" id="KW-0862">Zinc</keyword>
<dbReference type="InterPro" id="IPR036236">
    <property type="entry name" value="Znf_C2H2_sf"/>
</dbReference>
<dbReference type="GO" id="GO:0000981">
    <property type="term" value="F:DNA-binding transcription factor activity, RNA polymerase II-specific"/>
    <property type="evidence" value="ECO:0007669"/>
    <property type="project" value="TreeGrafter"/>
</dbReference>
<feature type="non-terminal residue" evidence="11">
    <location>
        <position position="1"/>
    </location>
</feature>
<evidence type="ECO:0000256" key="6">
    <source>
        <dbReference type="ARBA" id="ARBA00023015"/>
    </source>
</evidence>
<organism evidence="11 12">
    <name type="scientific">Hymenolepis diminuta</name>
    <name type="common">Rat tapeworm</name>
    <dbReference type="NCBI Taxonomy" id="6216"/>
    <lineage>
        <taxon>Eukaryota</taxon>
        <taxon>Metazoa</taxon>
        <taxon>Spiralia</taxon>
        <taxon>Lophotrochozoa</taxon>
        <taxon>Platyhelminthes</taxon>
        <taxon>Cestoda</taxon>
        <taxon>Eucestoda</taxon>
        <taxon>Cyclophyllidea</taxon>
        <taxon>Hymenolepididae</taxon>
        <taxon>Hymenolepis</taxon>
    </lineage>
</organism>
<dbReference type="GO" id="GO:0005634">
    <property type="term" value="C:nucleus"/>
    <property type="evidence" value="ECO:0007669"/>
    <property type="project" value="UniProtKB-SubCell"/>
</dbReference>
<evidence type="ECO:0000256" key="1">
    <source>
        <dbReference type="ARBA" id="ARBA00004123"/>
    </source>
</evidence>
<evidence type="ECO:0000313" key="12">
    <source>
        <dbReference type="Proteomes" id="UP000321570"/>
    </source>
</evidence>
<dbReference type="Gene3D" id="3.30.160.60">
    <property type="entry name" value="Classic Zinc Finger"/>
    <property type="match status" value="2"/>
</dbReference>
<evidence type="ECO:0000256" key="5">
    <source>
        <dbReference type="ARBA" id="ARBA00022833"/>
    </source>
</evidence>
<evidence type="ECO:0000256" key="3">
    <source>
        <dbReference type="ARBA" id="ARBA00022737"/>
    </source>
</evidence>
<feature type="domain" description="C2H2-type" evidence="10">
    <location>
        <begin position="33"/>
        <end position="60"/>
    </location>
</feature>
<evidence type="ECO:0000256" key="2">
    <source>
        <dbReference type="ARBA" id="ARBA00022723"/>
    </source>
</evidence>
<proteinExistence type="predicted"/>
<dbReference type="Proteomes" id="UP000321570">
    <property type="component" value="Unassembled WGS sequence"/>
</dbReference>
<dbReference type="InterPro" id="IPR013087">
    <property type="entry name" value="Znf_C2H2_type"/>
</dbReference>
<dbReference type="AlphaFoldDB" id="A0A564XUL3"/>
<evidence type="ECO:0000256" key="8">
    <source>
        <dbReference type="ARBA" id="ARBA00023242"/>
    </source>
</evidence>
<protein>
    <recommendedName>
        <fullName evidence="10">C2H2-type domain-containing protein</fullName>
    </recommendedName>
</protein>
<dbReference type="FunFam" id="3.30.160.60:FF:000557">
    <property type="entry name" value="zinc finger and SCAN domain-containing protein 29"/>
    <property type="match status" value="1"/>
</dbReference>
<keyword evidence="3" id="KW-0677">Repeat</keyword>
<keyword evidence="8" id="KW-0539">Nucleus</keyword>
<keyword evidence="12" id="KW-1185">Reference proteome</keyword>
<gene>
    <name evidence="11" type="ORF">WMSIL1_LOCUS168</name>
</gene>
<evidence type="ECO:0000256" key="9">
    <source>
        <dbReference type="PROSITE-ProRule" id="PRU00042"/>
    </source>
</evidence>
<evidence type="ECO:0000313" key="11">
    <source>
        <dbReference type="EMBL" id="VUZ38731.1"/>
    </source>
</evidence>
<reference evidence="11 12" key="1">
    <citation type="submission" date="2019-07" db="EMBL/GenBank/DDBJ databases">
        <authorList>
            <person name="Jastrzebski P J."/>
            <person name="Paukszto L."/>
            <person name="Jastrzebski P J."/>
        </authorList>
    </citation>
    <scope>NUCLEOTIDE SEQUENCE [LARGE SCALE GENOMIC DNA]</scope>
    <source>
        <strain evidence="11 12">WMS-il1</strain>
    </source>
</reference>
<name>A0A564XUL3_HYMDI</name>
<evidence type="ECO:0000256" key="7">
    <source>
        <dbReference type="ARBA" id="ARBA00023163"/>
    </source>
</evidence>
<dbReference type="Pfam" id="PF00096">
    <property type="entry name" value="zf-C2H2"/>
    <property type="match status" value="3"/>
</dbReference>
<feature type="domain" description="C2H2-type" evidence="10">
    <location>
        <begin position="65"/>
        <end position="86"/>
    </location>
</feature>
<keyword evidence="4 9" id="KW-0863">Zinc-finger</keyword>
<dbReference type="EMBL" id="CABIJS010000006">
    <property type="protein sequence ID" value="VUZ38731.1"/>
    <property type="molecule type" value="Genomic_DNA"/>
</dbReference>
<dbReference type="FunFam" id="3.30.160.60:FF:000072">
    <property type="entry name" value="zinc finger protein 143 isoform X1"/>
    <property type="match status" value="1"/>
</dbReference>
<keyword evidence="7" id="KW-0804">Transcription</keyword>
<keyword evidence="2" id="KW-0479">Metal-binding</keyword>
<dbReference type="GO" id="GO:0008270">
    <property type="term" value="F:zinc ion binding"/>
    <property type="evidence" value="ECO:0007669"/>
    <property type="project" value="UniProtKB-KW"/>
</dbReference>
<dbReference type="PANTHER" id="PTHR24394:SF48">
    <property type="entry name" value="ZINC FINGER PROTEIN 771"/>
    <property type="match status" value="1"/>
</dbReference>
<comment type="subcellular location">
    <subcellularLocation>
        <location evidence="1">Nucleus</location>
    </subcellularLocation>
</comment>
<feature type="non-terminal residue" evidence="11">
    <location>
        <position position="86"/>
    </location>
</feature>